<evidence type="ECO:0000259" key="1">
    <source>
        <dbReference type="Pfam" id="PF13358"/>
    </source>
</evidence>
<dbReference type="Gene3D" id="3.30.420.10">
    <property type="entry name" value="Ribonuclease H-like superfamily/Ribonuclease H"/>
    <property type="match status" value="1"/>
</dbReference>
<gene>
    <name evidence="2" type="ORF">N0F65_003521</name>
</gene>
<dbReference type="InterPro" id="IPR036397">
    <property type="entry name" value="RNaseH_sf"/>
</dbReference>
<evidence type="ECO:0000313" key="3">
    <source>
        <dbReference type="Proteomes" id="UP001146120"/>
    </source>
</evidence>
<dbReference type="InterPro" id="IPR038717">
    <property type="entry name" value="Tc1-like_DDE_dom"/>
</dbReference>
<dbReference type="EMBL" id="DAKRPA010000077">
    <property type="protein sequence ID" value="DAZ99734.1"/>
    <property type="molecule type" value="Genomic_DNA"/>
</dbReference>
<proteinExistence type="predicted"/>
<dbReference type="GO" id="GO:0003676">
    <property type="term" value="F:nucleic acid binding"/>
    <property type="evidence" value="ECO:0007669"/>
    <property type="project" value="InterPro"/>
</dbReference>
<reference evidence="2" key="1">
    <citation type="submission" date="2022-11" db="EMBL/GenBank/DDBJ databases">
        <authorList>
            <person name="Morgan W.R."/>
            <person name="Tartar A."/>
        </authorList>
    </citation>
    <scope>NUCLEOTIDE SEQUENCE</scope>
    <source>
        <strain evidence="2">ARSEF 373</strain>
    </source>
</reference>
<feature type="domain" description="Tc1-like transposase DDE" evidence="1">
    <location>
        <begin position="63"/>
        <end position="138"/>
    </location>
</feature>
<keyword evidence="3" id="KW-1185">Reference proteome</keyword>
<reference evidence="2" key="2">
    <citation type="journal article" date="2023" name="Microbiol Resour">
        <title>Decontamination and Annotation of the Draft Genome Sequence of the Oomycete Lagenidium giganteum ARSEF 373.</title>
        <authorList>
            <person name="Morgan W.R."/>
            <person name="Tartar A."/>
        </authorList>
    </citation>
    <scope>NUCLEOTIDE SEQUENCE</scope>
    <source>
        <strain evidence="2">ARSEF 373</strain>
    </source>
</reference>
<comment type="caution">
    <text evidence="2">The sequence shown here is derived from an EMBL/GenBank/DDBJ whole genome shotgun (WGS) entry which is preliminary data.</text>
</comment>
<evidence type="ECO:0000313" key="2">
    <source>
        <dbReference type="EMBL" id="DAZ99734.1"/>
    </source>
</evidence>
<sequence>MPTKYGPNTLWHALYFDDMKLTRKTHRHAWSITARIPTVGDAFATDTAEHVTLRSPDLGTVYYHIIEGSVDAAIVNEFLINLLEHHTTWHPTSGQRALIFDNVSSHRTHNAYASIHAEAMRNVLCAGYLPRYSPFLNPKYSHRSSSG</sequence>
<accession>A0AAV2Z4V1</accession>
<dbReference type="Pfam" id="PF13358">
    <property type="entry name" value="DDE_3"/>
    <property type="match status" value="1"/>
</dbReference>
<protein>
    <recommendedName>
        <fullName evidence="1">Tc1-like transposase DDE domain-containing protein</fullName>
    </recommendedName>
</protein>
<organism evidence="2 3">
    <name type="scientific">Lagenidium giganteum</name>
    <dbReference type="NCBI Taxonomy" id="4803"/>
    <lineage>
        <taxon>Eukaryota</taxon>
        <taxon>Sar</taxon>
        <taxon>Stramenopiles</taxon>
        <taxon>Oomycota</taxon>
        <taxon>Peronosporomycetes</taxon>
        <taxon>Pythiales</taxon>
        <taxon>Pythiaceae</taxon>
    </lineage>
</organism>
<dbReference type="AlphaFoldDB" id="A0AAV2Z4V1"/>
<dbReference type="Proteomes" id="UP001146120">
    <property type="component" value="Unassembled WGS sequence"/>
</dbReference>
<name>A0AAV2Z4V1_9STRA</name>